<name>A0ABR2VSA1_9FUNG</name>
<keyword evidence="4" id="KW-1185">Reference proteome</keyword>
<accession>A0ABR2VSA1</accession>
<comment type="similarity">
    <text evidence="1">Belongs to the short-chain dehydrogenases/reductases (SDR) family.</text>
</comment>
<dbReference type="InterPro" id="IPR002347">
    <property type="entry name" value="SDR_fam"/>
</dbReference>
<sequence length="233" mass="26046">MVLDLSLLDSVKKFATAFLELDIPLHILINNAGVMGCPKSETQDGLELQFGVNHIGHFYLTTLLLDKIKSSSPSRIVNLSSNGHYLHCPEEGIVFDDLSGTKHYDAWQRYGQSKLANILFTKELQNRLDTEGADVTVTALHPGAINTNLARHLSISTAFKLLLNPKVYRHIFSFKNVQQGVATTIFCALDPRVIKGGYYSDCNIEREEVNPHVHDSELAKKLWVVSEELVQSK</sequence>
<dbReference type="EMBL" id="JASJQH010008096">
    <property type="protein sequence ID" value="KAK9695274.1"/>
    <property type="molecule type" value="Genomic_DNA"/>
</dbReference>
<organism evidence="3 4">
    <name type="scientific">Basidiobolus ranarum</name>
    <dbReference type="NCBI Taxonomy" id="34480"/>
    <lineage>
        <taxon>Eukaryota</taxon>
        <taxon>Fungi</taxon>
        <taxon>Fungi incertae sedis</taxon>
        <taxon>Zoopagomycota</taxon>
        <taxon>Entomophthoromycotina</taxon>
        <taxon>Basidiobolomycetes</taxon>
        <taxon>Basidiobolales</taxon>
        <taxon>Basidiobolaceae</taxon>
        <taxon>Basidiobolus</taxon>
    </lineage>
</organism>
<comment type="caution">
    <text evidence="3">The sequence shown here is derived from an EMBL/GenBank/DDBJ whole genome shotgun (WGS) entry which is preliminary data.</text>
</comment>
<dbReference type="SUPFAM" id="SSF51735">
    <property type="entry name" value="NAD(P)-binding Rossmann-fold domains"/>
    <property type="match status" value="1"/>
</dbReference>
<protein>
    <submittedName>
        <fullName evidence="3">Uncharacterized protein</fullName>
    </submittedName>
</protein>
<dbReference type="Proteomes" id="UP001479436">
    <property type="component" value="Unassembled WGS sequence"/>
</dbReference>
<gene>
    <name evidence="3" type="ORF">K7432_013057</name>
</gene>
<dbReference type="PANTHER" id="PTHR24320">
    <property type="entry name" value="RETINOL DEHYDROGENASE"/>
    <property type="match status" value="1"/>
</dbReference>
<evidence type="ECO:0000313" key="3">
    <source>
        <dbReference type="EMBL" id="KAK9695274.1"/>
    </source>
</evidence>
<dbReference type="InterPro" id="IPR036291">
    <property type="entry name" value="NAD(P)-bd_dom_sf"/>
</dbReference>
<dbReference type="PANTHER" id="PTHR24320:SF227">
    <property type="entry name" value="RETINOL DEHYDROGENASE 11"/>
    <property type="match status" value="1"/>
</dbReference>
<dbReference type="Pfam" id="PF00106">
    <property type="entry name" value="adh_short"/>
    <property type="match status" value="2"/>
</dbReference>
<evidence type="ECO:0000256" key="2">
    <source>
        <dbReference type="ARBA" id="ARBA00023002"/>
    </source>
</evidence>
<dbReference type="PRINTS" id="PR00081">
    <property type="entry name" value="GDHRDH"/>
</dbReference>
<evidence type="ECO:0000313" key="4">
    <source>
        <dbReference type="Proteomes" id="UP001479436"/>
    </source>
</evidence>
<proteinExistence type="inferred from homology"/>
<keyword evidence="2" id="KW-0560">Oxidoreductase</keyword>
<dbReference type="Gene3D" id="3.40.50.720">
    <property type="entry name" value="NAD(P)-binding Rossmann-like Domain"/>
    <property type="match status" value="1"/>
</dbReference>
<reference evidence="3 4" key="1">
    <citation type="submission" date="2023-04" db="EMBL/GenBank/DDBJ databases">
        <title>Genome of Basidiobolus ranarum AG-B5.</title>
        <authorList>
            <person name="Stajich J.E."/>
            <person name="Carter-House D."/>
            <person name="Gryganskyi A."/>
        </authorList>
    </citation>
    <scope>NUCLEOTIDE SEQUENCE [LARGE SCALE GENOMIC DNA]</scope>
    <source>
        <strain evidence="3 4">AG-B5</strain>
    </source>
</reference>
<evidence type="ECO:0000256" key="1">
    <source>
        <dbReference type="ARBA" id="ARBA00006484"/>
    </source>
</evidence>